<evidence type="ECO:0000259" key="3">
    <source>
        <dbReference type="PROSITE" id="PS50977"/>
    </source>
</evidence>
<dbReference type="SUPFAM" id="SSF46689">
    <property type="entry name" value="Homeodomain-like"/>
    <property type="match status" value="1"/>
</dbReference>
<organism evidence="4 5">
    <name type="scientific">Tardiphaga alba</name>
    <dbReference type="NCBI Taxonomy" id="340268"/>
    <lineage>
        <taxon>Bacteria</taxon>
        <taxon>Pseudomonadati</taxon>
        <taxon>Pseudomonadota</taxon>
        <taxon>Alphaproteobacteria</taxon>
        <taxon>Hyphomicrobiales</taxon>
        <taxon>Nitrobacteraceae</taxon>
        <taxon>Tardiphaga</taxon>
    </lineage>
</organism>
<dbReference type="PANTHER" id="PTHR30055">
    <property type="entry name" value="HTH-TYPE TRANSCRIPTIONAL REGULATOR RUTR"/>
    <property type="match status" value="1"/>
</dbReference>
<dbReference type="Proteomes" id="UP000682843">
    <property type="component" value="Chromosome"/>
</dbReference>
<dbReference type="EMBL" id="CP036498">
    <property type="protein sequence ID" value="QUS37531.1"/>
    <property type="molecule type" value="Genomic_DNA"/>
</dbReference>
<feature type="domain" description="HTH tetR-type" evidence="3">
    <location>
        <begin position="12"/>
        <end position="72"/>
    </location>
</feature>
<dbReference type="PANTHER" id="PTHR30055:SF200">
    <property type="entry name" value="HTH-TYPE TRANSCRIPTIONAL REPRESSOR BDCR"/>
    <property type="match status" value="1"/>
</dbReference>
<dbReference type="PRINTS" id="PR00455">
    <property type="entry name" value="HTHTETR"/>
</dbReference>
<reference evidence="4 5" key="1">
    <citation type="submission" date="2019-02" db="EMBL/GenBank/DDBJ databases">
        <title>Emended description of the genus Rhodopseudomonas and description of Rhodopseudomonas albus sp. nov., a non-phototrophic, heavy-metal-tolerant bacterium isolated from garden soil.</title>
        <authorList>
            <person name="Bao Z."/>
            <person name="Cao W.W."/>
            <person name="Sato Y."/>
            <person name="Nishizawa T."/>
            <person name="Zhao J."/>
            <person name="Guo Y."/>
            <person name="Ohta H."/>
        </authorList>
    </citation>
    <scope>NUCLEOTIDE SEQUENCE [LARGE SCALE GENOMIC DNA]</scope>
    <source>
        <strain evidence="4 5">SK50-23</strain>
    </source>
</reference>
<dbReference type="SUPFAM" id="SSF48498">
    <property type="entry name" value="Tetracyclin repressor-like, C-terminal domain"/>
    <property type="match status" value="1"/>
</dbReference>
<dbReference type="Pfam" id="PF00440">
    <property type="entry name" value="TetR_N"/>
    <property type="match status" value="1"/>
</dbReference>
<proteinExistence type="predicted"/>
<dbReference type="InterPro" id="IPR036271">
    <property type="entry name" value="Tet_transcr_reg_TetR-rel_C_sf"/>
</dbReference>
<evidence type="ECO:0000256" key="1">
    <source>
        <dbReference type="ARBA" id="ARBA00023125"/>
    </source>
</evidence>
<keyword evidence="1 2" id="KW-0238">DNA-binding</keyword>
<evidence type="ECO:0000256" key="2">
    <source>
        <dbReference type="PROSITE-ProRule" id="PRU00335"/>
    </source>
</evidence>
<protein>
    <submittedName>
        <fullName evidence="4">TetR/AcrR family transcriptional regulator</fullName>
    </submittedName>
</protein>
<evidence type="ECO:0000313" key="5">
    <source>
        <dbReference type="Proteomes" id="UP000682843"/>
    </source>
</evidence>
<dbReference type="RefSeq" id="WP_211911016.1">
    <property type="nucleotide sequence ID" value="NZ_CP036498.1"/>
</dbReference>
<feature type="DNA-binding region" description="H-T-H motif" evidence="2">
    <location>
        <begin position="35"/>
        <end position="54"/>
    </location>
</feature>
<dbReference type="InterPro" id="IPR050109">
    <property type="entry name" value="HTH-type_TetR-like_transc_reg"/>
</dbReference>
<dbReference type="Gene3D" id="1.10.357.10">
    <property type="entry name" value="Tetracycline Repressor, domain 2"/>
    <property type="match status" value="1"/>
</dbReference>
<sequence>MTAAMPQDAEKTTPRDRLMDAATRLFCKNGINATGIDAIVAEAGTAKTTLYKIFKSKGDLVEAVLETEGKSWRSWFLGAIETPSAPREKLDAIFPALKKWFGEESYTGCVFINAVGEHPKDETRLRDLTIQHKTFVLKRIGELAGAAGAARPDALAHQIGLLMDGAIVAAMVTRDPSVADAADQAAKALLDAACGPAKPKRKRTVVLQGGAAALAKEDLSVVE</sequence>
<dbReference type="InterPro" id="IPR009057">
    <property type="entry name" value="Homeodomain-like_sf"/>
</dbReference>
<gene>
    <name evidence="4" type="ORF">RPMA_00590</name>
</gene>
<name>A0ABX8A239_9BRAD</name>
<dbReference type="InterPro" id="IPR001647">
    <property type="entry name" value="HTH_TetR"/>
</dbReference>
<keyword evidence="5" id="KW-1185">Reference proteome</keyword>
<dbReference type="PROSITE" id="PS50977">
    <property type="entry name" value="HTH_TETR_2"/>
    <property type="match status" value="1"/>
</dbReference>
<evidence type="ECO:0000313" key="4">
    <source>
        <dbReference type="EMBL" id="QUS37531.1"/>
    </source>
</evidence>
<accession>A0ABX8A239</accession>